<comment type="subcellular location">
    <subcellularLocation>
        <location evidence="1">Nucleus</location>
        <location evidence="1">Nucleolus</location>
    </subcellularLocation>
</comment>
<evidence type="ECO:0000256" key="6">
    <source>
        <dbReference type="ARBA" id="ARBA00023054"/>
    </source>
</evidence>
<organism evidence="10 11">
    <name type="scientific">Peronospora destructor</name>
    <dbReference type="NCBI Taxonomy" id="86335"/>
    <lineage>
        <taxon>Eukaryota</taxon>
        <taxon>Sar</taxon>
        <taxon>Stramenopiles</taxon>
        <taxon>Oomycota</taxon>
        <taxon>Peronosporomycetes</taxon>
        <taxon>Peronosporales</taxon>
        <taxon>Peronosporaceae</taxon>
        <taxon>Peronospora</taxon>
    </lineage>
</organism>
<dbReference type="Pfam" id="PF10153">
    <property type="entry name" value="Efg1"/>
    <property type="match status" value="1"/>
</dbReference>
<dbReference type="PANTHER" id="PTHR33911">
    <property type="entry name" value="RRNA-PROCESSING PROTEIN EFG1"/>
    <property type="match status" value="1"/>
</dbReference>
<evidence type="ECO:0000256" key="7">
    <source>
        <dbReference type="ARBA" id="ARBA00023242"/>
    </source>
</evidence>
<feature type="compositionally biased region" description="Basic residues" evidence="9">
    <location>
        <begin position="210"/>
        <end position="219"/>
    </location>
</feature>
<dbReference type="EMBL" id="CANTFM010002056">
    <property type="protein sequence ID" value="CAI5744300.1"/>
    <property type="molecule type" value="Genomic_DNA"/>
</dbReference>
<keyword evidence="6 8" id="KW-0175">Coiled coil</keyword>
<sequence length="268" mass="31609">MAPTAGTRLRFKTTRSKKLQQTKKVPSLKNRIRGLERFLSCGGLSDAAKRAKKAELKQLQEEHEKKDQVAVEKKNAEKYKRPRFFERVKLMRKLRQAKNCIEQANDEAERAEHEKKFKKYREKMMYIYYYPKSEPYIPLFPSAPYSEEKQKRQEKLQKEAVSRFEKEEPIDAFHQFCFNNGESKDSTTAEKTRPAAELLLKNPTKEMVKRQKKAHGKRSKSGEKSKHTPVLVDQEDDDEMLGAAKEDCVEKEEQEEHEEEKKEDDFFL</sequence>
<protein>
    <recommendedName>
        <fullName evidence="3">rRNA-processing protein EFG1</fullName>
    </recommendedName>
    <alternativeName>
        <fullName evidence="4">rRNA-processing protein efg1</fullName>
    </alternativeName>
</protein>
<name>A0AAV0V883_9STRA</name>
<accession>A0AAV0V883</accession>
<evidence type="ECO:0000256" key="9">
    <source>
        <dbReference type="SAM" id="MobiDB-lite"/>
    </source>
</evidence>
<dbReference type="Proteomes" id="UP001162029">
    <property type="component" value="Unassembled WGS sequence"/>
</dbReference>
<gene>
    <name evidence="10" type="ORF">PDE001_LOCUS9454</name>
</gene>
<feature type="compositionally biased region" description="Acidic residues" evidence="9">
    <location>
        <begin position="249"/>
        <end position="258"/>
    </location>
</feature>
<comment type="caution">
    <text evidence="10">The sequence shown here is derived from an EMBL/GenBank/DDBJ whole genome shotgun (WGS) entry which is preliminary data.</text>
</comment>
<feature type="region of interest" description="Disordered" evidence="9">
    <location>
        <begin position="1"/>
        <end position="26"/>
    </location>
</feature>
<keyword evidence="11" id="KW-1185">Reference proteome</keyword>
<evidence type="ECO:0000256" key="4">
    <source>
        <dbReference type="ARBA" id="ARBA00019827"/>
    </source>
</evidence>
<dbReference type="GO" id="GO:0030688">
    <property type="term" value="C:preribosome, small subunit precursor"/>
    <property type="evidence" value="ECO:0007669"/>
    <property type="project" value="TreeGrafter"/>
</dbReference>
<evidence type="ECO:0000256" key="1">
    <source>
        <dbReference type="ARBA" id="ARBA00004604"/>
    </source>
</evidence>
<evidence type="ECO:0000256" key="5">
    <source>
        <dbReference type="ARBA" id="ARBA00022552"/>
    </source>
</evidence>
<dbReference type="AlphaFoldDB" id="A0AAV0V883"/>
<dbReference type="GO" id="GO:0005730">
    <property type="term" value="C:nucleolus"/>
    <property type="evidence" value="ECO:0007669"/>
    <property type="project" value="UniProtKB-SubCell"/>
</dbReference>
<evidence type="ECO:0000313" key="11">
    <source>
        <dbReference type="Proteomes" id="UP001162029"/>
    </source>
</evidence>
<feature type="compositionally biased region" description="Basic and acidic residues" evidence="9">
    <location>
        <begin position="259"/>
        <end position="268"/>
    </location>
</feature>
<reference evidence="10" key="1">
    <citation type="submission" date="2022-12" db="EMBL/GenBank/DDBJ databases">
        <authorList>
            <person name="Webb A."/>
        </authorList>
    </citation>
    <scope>NUCLEOTIDE SEQUENCE</scope>
    <source>
        <strain evidence="10">Pd1</strain>
    </source>
</reference>
<feature type="region of interest" description="Disordered" evidence="9">
    <location>
        <begin position="180"/>
        <end position="268"/>
    </location>
</feature>
<feature type="coiled-coil region" evidence="8">
    <location>
        <begin position="49"/>
        <end position="123"/>
    </location>
</feature>
<dbReference type="PANTHER" id="PTHR33911:SF1">
    <property type="entry name" value="RRNA-PROCESSING PROTEIN EFG1"/>
    <property type="match status" value="1"/>
</dbReference>
<keyword evidence="7" id="KW-0539">Nucleus</keyword>
<dbReference type="GO" id="GO:0000462">
    <property type="term" value="P:maturation of SSU-rRNA from tricistronic rRNA transcript (SSU-rRNA, 5.8S rRNA, LSU-rRNA)"/>
    <property type="evidence" value="ECO:0007669"/>
    <property type="project" value="TreeGrafter"/>
</dbReference>
<dbReference type="InterPro" id="IPR050786">
    <property type="entry name" value="EFG1_rRNA-proc"/>
</dbReference>
<feature type="compositionally biased region" description="Basic and acidic residues" evidence="9">
    <location>
        <begin position="182"/>
        <end position="194"/>
    </location>
</feature>
<keyword evidence="5" id="KW-0698">rRNA processing</keyword>
<evidence type="ECO:0000256" key="3">
    <source>
        <dbReference type="ARBA" id="ARBA00018689"/>
    </source>
</evidence>
<evidence type="ECO:0000256" key="2">
    <source>
        <dbReference type="ARBA" id="ARBA00006916"/>
    </source>
</evidence>
<evidence type="ECO:0000256" key="8">
    <source>
        <dbReference type="SAM" id="Coils"/>
    </source>
</evidence>
<feature type="compositionally biased region" description="Basic residues" evidence="9">
    <location>
        <begin position="9"/>
        <end position="21"/>
    </location>
</feature>
<evidence type="ECO:0000313" key="10">
    <source>
        <dbReference type="EMBL" id="CAI5744300.1"/>
    </source>
</evidence>
<dbReference type="InterPro" id="IPR019310">
    <property type="entry name" value="Efg1"/>
</dbReference>
<proteinExistence type="inferred from homology"/>
<comment type="similarity">
    <text evidence="2">Belongs to the EFG1 family.</text>
</comment>